<dbReference type="AlphaFoldDB" id="A0A401TXY7"/>
<dbReference type="Pfam" id="PF12796">
    <property type="entry name" value="Ank_2"/>
    <property type="match status" value="1"/>
</dbReference>
<dbReference type="Gene3D" id="1.25.40.20">
    <property type="entry name" value="Ankyrin repeat-containing domain"/>
    <property type="match status" value="1"/>
</dbReference>
<dbReference type="SUPFAM" id="SSF48403">
    <property type="entry name" value="Ankyrin repeat"/>
    <property type="match status" value="1"/>
</dbReference>
<evidence type="ECO:0000256" key="4">
    <source>
        <dbReference type="SAM" id="MobiDB-lite"/>
    </source>
</evidence>
<dbReference type="InterPro" id="IPR002110">
    <property type="entry name" value="Ankyrin_rpt"/>
</dbReference>
<keyword evidence="6" id="KW-1185">Reference proteome</keyword>
<protein>
    <submittedName>
        <fullName evidence="5">Uncharacterized protein</fullName>
    </submittedName>
</protein>
<organism evidence="5 6">
    <name type="scientific">Chiloscyllium punctatum</name>
    <name type="common">Brownbanded bambooshark</name>
    <name type="synonym">Hemiscyllium punctatum</name>
    <dbReference type="NCBI Taxonomy" id="137246"/>
    <lineage>
        <taxon>Eukaryota</taxon>
        <taxon>Metazoa</taxon>
        <taxon>Chordata</taxon>
        <taxon>Craniata</taxon>
        <taxon>Vertebrata</taxon>
        <taxon>Chondrichthyes</taxon>
        <taxon>Elasmobranchii</taxon>
        <taxon>Galeomorphii</taxon>
        <taxon>Galeoidea</taxon>
        <taxon>Orectolobiformes</taxon>
        <taxon>Hemiscylliidae</taxon>
        <taxon>Chiloscyllium</taxon>
    </lineage>
</organism>
<evidence type="ECO:0000256" key="1">
    <source>
        <dbReference type="ARBA" id="ARBA00022737"/>
    </source>
</evidence>
<keyword evidence="2 3" id="KW-0040">ANK repeat</keyword>
<evidence type="ECO:0000256" key="2">
    <source>
        <dbReference type="ARBA" id="ARBA00023043"/>
    </source>
</evidence>
<dbReference type="SMART" id="SM00248">
    <property type="entry name" value="ANK"/>
    <property type="match status" value="2"/>
</dbReference>
<feature type="region of interest" description="Disordered" evidence="4">
    <location>
        <begin position="101"/>
        <end position="152"/>
    </location>
</feature>
<proteinExistence type="predicted"/>
<dbReference type="PROSITE" id="PS50088">
    <property type="entry name" value="ANK_REPEAT"/>
    <property type="match status" value="1"/>
</dbReference>
<dbReference type="PROSITE" id="PS50297">
    <property type="entry name" value="ANK_REP_REGION"/>
    <property type="match status" value="1"/>
</dbReference>
<keyword evidence="1" id="KW-0677">Repeat</keyword>
<name>A0A401TXY7_CHIPU</name>
<reference evidence="5 6" key="1">
    <citation type="journal article" date="2018" name="Nat. Ecol. Evol.">
        <title>Shark genomes provide insights into elasmobranch evolution and the origin of vertebrates.</title>
        <authorList>
            <person name="Hara Y"/>
            <person name="Yamaguchi K"/>
            <person name="Onimaru K"/>
            <person name="Kadota M"/>
            <person name="Koyanagi M"/>
            <person name="Keeley SD"/>
            <person name="Tatsumi K"/>
            <person name="Tanaka K"/>
            <person name="Motone F"/>
            <person name="Kageyama Y"/>
            <person name="Nozu R"/>
            <person name="Adachi N"/>
            <person name="Nishimura O"/>
            <person name="Nakagawa R"/>
            <person name="Tanegashima C"/>
            <person name="Kiyatake I"/>
            <person name="Matsumoto R"/>
            <person name="Murakumo K"/>
            <person name="Nishida K"/>
            <person name="Terakita A"/>
            <person name="Kuratani S"/>
            <person name="Sato K"/>
            <person name="Hyodo S Kuraku.S."/>
        </authorList>
    </citation>
    <scope>NUCLEOTIDE SEQUENCE [LARGE SCALE GENOMIC DNA]</scope>
</reference>
<dbReference type="PANTHER" id="PTHR24198">
    <property type="entry name" value="ANKYRIN REPEAT AND PROTEIN KINASE DOMAIN-CONTAINING PROTEIN"/>
    <property type="match status" value="1"/>
</dbReference>
<dbReference type="STRING" id="137246.A0A401TXY7"/>
<dbReference type="EMBL" id="BEZZ01219725">
    <property type="protein sequence ID" value="GCC47499.1"/>
    <property type="molecule type" value="Genomic_DNA"/>
</dbReference>
<dbReference type="Proteomes" id="UP000287033">
    <property type="component" value="Unassembled WGS sequence"/>
</dbReference>
<evidence type="ECO:0000313" key="5">
    <source>
        <dbReference type="EMBL" id="GCC47499.1"/>
    </source>
</evidence>
<gene>
    <name evidence="5" type="ORF">chiPu_0031812</name>
</gene>
<dbReference type="InterPro" id="IPR036770">
    <property type="entry name" value="Ankyrin_rpt-contain_sf"/>
</dbReference>
<sequence length="152" mass="15907">MVAVRAAGDPELGLGEVESPEVLASVISDLIGQGASLQPQTDVTGETALHLAARFCRSDAAKCMLDMGADTNAQDRSGRTPLHTAVAADAQGVFQVPSRHGQRTRNLHPVNIPQCTNLQPIPPNPTMTSATPRAGQTPIKPLSAPRILHGAH</sequence>
<dbReference type="OrthoDB" id="20872at2759"/>
<comment type="caution">
    <text evidence="5">The sequence shown here is derived from an EMBL/GenBank/DDBJ whole genome shotgun (WGS) entry which is preliminary data.</text>
</comment>
<feature type="repeat" description="ANK" evidence="3">
    <location>
        <begin position="44"/>
        <end position="76"/>
    </location>
</feature>
<evidence type="ECO:0000256" key="3">
    <source>
        <dbReference type="PROSITE-ProRule" id="PRU00023"/>
    </source>
</evidence>
<dbReference type="PANTHER" id="PTHR24198:SF165">
    <property type="entry name" value="ANKYRIN REPEAT-CONTAINING PROTEIN-RELATED"/>
    <property type="match status" value="1"/>
</dbReference>
<evidence type="ECO:0000313" key="6">
    <source>
        <dbReference type="Proteomes" id="UP000287033"/>
    </source>
</evidence>
<accession>A0A401TXY7</accession>